<dbReference type="EMBL" id="FOGT01000007">
    <property type="protein sequence ID" value="SES06725.1"/>
    <property type="molecule type" value="Genomic_DNA"/>
</dbReference>
<dbReference type="GO" id="GO:0016301">
    <property type="term" value="F:kinase activity"/>
    <property type="evidence" value="ECO:0007669"/>
    <property type="project" value="UniProtKB-KW"/>
</dbReference>
<dbReference type="GO" id="GO:0005737">
    <property type="term" value="C:cytoplasm"/>
    <property type="evidence" value="ECO:0007669"/>
    <property type="project" value="UniProtKB-SubCell"/>
</dbReference>
<keyword evidence="6" id="KW-0598">Phosphotransferase system</keyword>
<evidence type="ECO:0000256" key="4">
    <source>
        <dbReference type="ARBA" id="ARBA00022553"/>
    </source>
</evidence>
<comment type="function">
    <text evidence="8">The phosphoenolpyruvate-dependent sugar phosphotransferase system (sugar PTS), a major carbohydrate active transport system, catalyzes the phosphorylation of incoming sugar substrates concomitantly with their translocation across the cell membrane. The enzyme II UlaABC PTS system is involved in ascorbate transport.</text>
</comment>
<feature type="domain" description="PTS EIIA type-2" evidence="11">
    <location>
        <begin position="4"/>
        <end position="150"/>
    </location>
</feature>
<evidence type="ECO:0000256" key="6">
    <source>
        <dbReference type="ARBA" id="ARBA00022683"/>
    </source>
</evidence>
<proteinExistence type="predicted"/>
<keyword evidence="2" id="KW-0813">Transport</keyword>
<dbReference type="RefSeq" id="WP_177174284.1">
    <property type="nucleotide sequence ID" value="NZ_FOGT01000007.1"/>
</dbReference>
<reference evidence="13" key="1">
    <citation type="submission" date="2016-10" db="EMBL/GenBank/DDBJ databases">
        <authorList>
            <person name="Varghese N."/>
            <person name="Submissions S."/>
        </authorList>
    </citation>
    <scope>NUCLEOTIDE SEQUENCE [LARGE SCALE GENOMIC DNA]</scope>
    <source>
        <strain evidence="13">S9</strain>
    </source>
</reference>
<evidence type="ECO:0000256" key="2">
    <source>
        <dbReference type="ARBA" id="ARBA00022448"/>
    </source>
</evidence>
<dbReference type="PANTHER" id="PTHR36203">
    <property type="entry name" value="ASCORBATE-SPECIFIC PTS SYSTEM EIIA COMPONENT"/>
    <property type="match status" value="1"/>
</dbReference>
<gene>
    <name evidence="12" type="ORF">SAMN05518684_107101</name>
</gene>
<evidence type="ECO:0000259" key="11">
    <source>
        <dbReference type="PROSITE" id="PS51094"/>
    </source>
</evidence>
<dbReference type="InterPro" id="IPR016152">
    <property type="entry name" value="PTrfase/Anion_transptr"/>
</dbReference>
<dbReference type="Gene3D" id="3.40.930.10">
    <property type="entry name" value="Mannitol-specific EII, Chain A"/>
    <property type="match status" value="1"/>
</dbReference>
<evidence type="ECO:0000256" key="3">
    <source>
        <dbReference type="ARBA" id="ARBA00022490"/>
    </source>
</evidence>
<keyword evidence="4" id="KW-0597">Phosphoprotein</keyword>
<evidence type="ECO:0000256" key="10">
    <source>
        <dbReference type="ARBA" id="ARBA00042072"/>
    </source>
</evidence>
<protein>
    <recommendedName>
        <fullName evidence="9">Ascorbate-specific PTS system EIIA component</fullName>
    </recommendedName>
    <alternativeName>
        <fullName evidence="10">Ascorbate-specific phosphotransferase enzyme IIA component</fullName>
    </alternativeName>
</protein>
<keyword evidence="7" id="KW-0418">Kinase</keyword>
<evidence type="ECO:0000256" key="5">
    <source>
        <dbReference type="ARBA" id="ARBA00022679"/>
    </source>
</evidence>
<keyword evidence="3" id="KW-0963">Cytoplasm</keyword>
<evidence type="ECO:0000313" key="12">
    <source>
        <dbReference type="EMBL" id="SES06725.1"/>
    </source>
</evidence>
<comment type="subcellular location">
    <subcellularLocation>
        <location evidence="1">Cytoplasm</location>
    </subcellularLocation>
</comment>
<dbReference type="PROSITE" id="PS51094">
    <property type="entry name" value="PTS_EIIA_TYPE_2"/>
    <property type="match status" value="1"/>
</dbReference>
<name>A0A1H9UB99_9BACI</name>
<sequence length="154" mass="17484">MSDVKLDKSSIQWKQEVTDWREAIKVSAEPLLQQGKITENYIQAMIDNIDNLGPYILIAPNVALPHARPEAGVNERGIALTVFKKDVEFPPGTDNKTDTARLFICLAATDSETHLNFLKGISSWIEDEEFINRLLETDSQEETEDIINEFYTKN</sequence>
<evidence type="ECO:0000256" key="7">
    <source>
        <dbReference type="ARBA" id="ARBA00022777"/>
    </source>
</evidence>
<dbReference type="InterPro" id="IPR002178">
    <property type="entry name" value="PTS_EIIA_type-2_dom"/>
</dbReference>
<dbReference type="InterPro" id="IPR051351">
    <property type="entry name" value="Ascorbate-PTS_EIIA_comp"/>
</dbReference>
<dbReference type="AlphaFoldDB" id="A0A1H9UB99"/>
<dbReference type="PROSITE" id="PS00372">
    <property type="entry name" value="PTS_EIIA_TYPE_2_HIS"/>
    <property type="match status" value="1"/>
</dbReference>
<dbReference type="Pfam" id="PF00359">
    <property type="entry name" value="PTS_EIIA_2"/>
    <property type="match status" value="1"/>
</dbReference>
<keyword evidence="5" id="KW-0808">Transferase</keyword>
<dbReference type="GO" id="GO:0009401">
    <property type="term" value="P:phosphoenolpyruvate-dependent sugar phosphotransferase system"/>
    <property type="evidence" value="ECO:0007669"/>
    <property type="project" value="UniProtKB-KW"/>
</dbReference>
<keyword evidence="13" id="KW-1185">Reference proteome</keyword>
<accession>A0A1H9UB99</accession>
<dbReference type="PANTHER" id="PTHR36203:SF1">
    <property type="entry name" value="ASCORBATE-SPECIFIC PTS SYSTEM EIIA COMPONENT"/>
    <property type="match status" value="1"/>
</dbReference>
<evidence type="ECO:0000256" key="8">
    <source>
        <dbReference type="ARBA" id="ARBA00037387"/>
    </source>
</evidence>
<dbReference type="Proteomes" id="UP000198571">
    <property type="component" value="Unassembled WGS sequence"/>
</dbReference>
<dbReference type="CDD" id="cd00211">
    <property type="entry name" value="PTS_IIA_fru"/>
    <property type="match status" value="1"/>
</dbReference>
<dbReference type="SUPFAM" id="SSF55804">
    <property type="entry name" value="Phoshotransferase/anion transport protein"/>
    <property type="match status" value="1"/>
</dbReference>
<evidence type="ECO:0000256" key="1">
    <source>
        <dbReference type="ARBA" id="ARBA00004496"/>
    </source>
</evidence>
<organism evidence="12 13">
    <name type="scientific">Salipaludibacillus aurantiacus</name>
    <dbReference type="NCBI Taxonomy" id="1601833"/>
    <lineage>
        <taxon>Bacteria</taxon>
        <taxon>Bacillati</taxon>
        <taxon>Bacillota</taxon>
        <taxon>Bacilli</taxon>
        <taxon>Bacillales</taxon>
        <taxon>Bacillaceae</taxon>
    </lineage>
</organism>
<evidence type="ECO:0000313" key="13">
    <source>
        <dbReference type="Proteomes" id="UP000198571"/>
    </source>
</evidence>
<dbReference type="STRING" id="1601833.SAMN05518684_107101"/>
<evidence type="ECO:0000256" key="9">
    <source>
        <dbReference type="ARBA" id="ARBA00041175"/>
    </source>
</evidence>